<gene>
    <name evidence="1" type="ORF">H8D96_16305</name>
</gene>
<dbReference type="Proteomes" id="UP000605201">
    <property type="component" value="Unassembled WGS sequence"/>
</dbReference>
<sequence length="316" mass="33816">MVKKFEPIDLGRVKTYPLSERKSKVSTTNFAKTWQKGAGFKDFLNSLPDILAGSHLKNVVAAMATAFQKQKTIVFAMGAHVTKVGLNPIVIDLMQRGVITAVAMNGAGIIHDLELAMVGQTSEDVAASIGNGRFGMVRETCAFLNDAVHQAAQNSAGLGEAVGQSIIDKNLPLANQSILATGARLGIPVTVHVAIGTDIIHMHPGFDAQATGRASHRDFRTFAAVIASLQEGVYLNVGSAVILPEVFLKAVTLVRNLDHKLTKFTTVNMDFIQHYRPVTNVVHRPTAQGGQGFNLTGHHEIMLPLIAAGIIEQITG</sequence>
<comment type="caution">
    <text evidence="1">The sequence shown here is derived from an EMBL/GenBank/DDBJ whole genome shotgun (WGS) entry which is preliminary data.</text>
</comment>
<dbReference type="EMBL" id="JACNIG010000303">
    <property type="protein sequence ID" value="MBC8433473.1"/>
    <property type="molecule type" value="Genomic_DNA"/>
</dbReference>
<proteinExistence type="predicted"/>
<organism evidence="1 2">
    <name type="scientific">Candidatus Desulfatibia vada</name>
    <dbReference type="NCBI Taxonomy" id="2841696"/>
    <lineage>
        <taxon>Bacteria</taxon>
        <taxon>Pseudomonadati</taxon>
        <taxon>Thermodesulfobacteriota</taxon>
        <taxon>Desulfobacteria</taxon>
        <taxon>Desulfobacterales</taxon>
        <taxon>Desulfobacterales incertae sedis</taxon>
        <taxon>Candidatus Desulfatibia</taxon>
    </lineage>
</organism>
<reference evidence="1 2" key="1">
    <citation type="submission" date="2020-08" db="EMBL/GenBank/DDBJ databases">
        <title>Bridging the membrane lipid divide: bacteria of the FCB group superphylum have the potential to synthesize archaeal ether lipids.</title>
        <authorList>
            <person name="Villanueva L."/>
            <person name="Von Meijenfeldt F.A.B."/>
            <person name="Westbye A.B."/>
            <person name="Yadav S."/>
            <person name="Hopmans E.C."/>
            <person name="Dutilh B.E."/>
            <person name="Sinninghe Damste J.S."/>
        </authorList>
    </citation>
    <scope>NUCLEOTIDE SEQUENCE [LARGE SCALE GENOMIC DNA]</scope>
    <source>
        <strain evidence="1">NIOZ-UU17</strain>
    </source>
</reference>
<dbReference type="InterPro" id="IPR036982">
    <property type="entry name" value="Deoxyhypusine_synthase_sf"/>
</dbReference>
<evidence type="ECO:0000313" key="2">
    <source>
        <dbReference type="Proteomes" id="UP000605201"/>
    </source>
</evidence>
<accession>A0A8J6P2W1</accession>
<name>A0A8J6P2W1_9BACT</name>
<dbReference type="Gene3D" id="3.40.910.10">
    <property type="entry name" value="Deoxyhypusine synthase"/>
    <property type="match status" value="1"/>
</dbReference>
<dbReference type="AlphaFoldDB" id="A0A8J6P2W1"/>
<protein>
    <submittedName>
        <fullName evidence="1">Uncharacterized protein</fullName>
    </submittedName>
</protein>
<evidence type="ECO:0000313" key="1">
    <source>
        <dbReference type="EMBL" id="MBC8433473.1"/>
    </source>
</evidence>